<dbReference type="Proteomes" id="UP001163046">
    <property type="component" value="Unassembled WGS sequence"/>
</dbReference>
<comment type="caution">
    <text evidence="1">The sequence shown here is derived from an EMBL/GenBank/DDBJ whole genome shotgun (WGS) entry which is preliminary data.</text>
</comment>
<name>A0A9W9Y7A7_9CNID</name>
<organism evidence="1 2">
    <name type="scientific">Desmophyllum pertusum</name>
    <dbReference type="NCBI Taxonomy" id="174260"/>
    <lineage>
        <taxon>Eukaryota</taxon>
        <taxon>Metazoa</taxon>
        <taxon>Cnidaria</taxon>
        <taxon>Anthozoa</taxon>
        <taxon>Hexacorallia</taxon>
        <taxon>Scleractinia</taxon>
        <taxon>Caryophylliina</taxon>
        <taxon>Caryophylliidae</taxon>
        <taxon>Desmophyllum</taxon>
    </lineage>
</organism>
<protein>
    <submittedName>
        <fullName evidence="1">Uncharacterized protein</fullName>
    </submittedName>
</protein>
<proteinExistence type="predicted"/>
<accession>A0A9W9Y7A7</accession>
<dbReference type="AlphaFoldDB" id="A0A9W9Y7A7"/>
<evidence type="ECO:0000313" key="1">
    <source>
        <dbReference type="EMBL" id="KAJ7319152.1"/>
    </source>
</evidence>
<dbReference type="EMBL" id="MU827840">
    <property type="protein sequence ID" value="KAJ7319152.1"/>
    <property type="molecule type" value="Genomic_DNA"/>
</dbReference>
<gene>
    <name evidence="1" type="ORF">OS493_036665</name>
</gene>
<evidence type="ECO:0000313" key="2">
    <source>
        <dbReference type="Proteomes" id="UP001163046"/>
    </source>
</evidence>
<keyword evidence="2" id="KW-1185">Reference proteome</keyword>
<reference evidence="1" key="1">
    <citation type="submission" date="2023-01" db="EMBL/GenBank/DDBJ databases">
        <title>Genome assembly of the deep-sea coral Lophelia pertusa.</title>
        <authorList>
            <person name="Herrera S."/>
            <person name="Cordes E."/>
        </authorList>
    </citation>
    <scope>NUCLEOTIDE SEQUENCE</scope>
    <source>
        <strain evidence="1">USNM1676648</strain>
        <tissue evidence="1">Polyp</tissue>
    </source>
</reference>
<sequence length="112" mass="12653">MLAKLSHSPMHSASDFIERSMIRSKELPWLTRVKCKCGFEEKMKHMKVVQKKTAKRTQHPTSFPGSLFFPPSARLAGRRETLGTRLHELHNIDSFTEAQAPHAQIVSASAVL</sequence>